<dbReference type="OrthoDB" id="408493at2759"/>
<gene>
    <name evidence="6" type="ORF">E0L32_002492</name>
</gene>
<dbReference type="InParanoid" id="A0A507B690"/>
<dbReference type="Pfam" id="PF04142">
    <property type="entry name" value="Nuc_sug_transp"/>
    <property type="match status" value="1"/>
</dbReference>
<evidence type="ECO:0000256" key="1">
    <source>
        <dbReference type="ARBA" id="ARBA00004141"/>
    </source>
</evidence>
<evidence type="ECO:0000256" key="5">
    <source>
        <dbReference type="SAM" id="Phobius"/>
    </source>
</evidence>
<evidence type="ECO:0000256" key="2">
    <source>
        <dbReference type="ARBA" id="ARBA00022692"/>
    </source>
</evidence>
<feature type="transmembrane region" description="Helical" evidence="5">
    <location>
        <begin position="147"/>
        <end position="168"/>
    </location>
</feature>
<dbReference type="PIRSF" id="PIRSF005799">
    <property type="entry name" value="UDP-gal_transpt"/>
    <property type="match status" value="1"/>
</dbReference>
<organism evidence="6 7">
    <name type="scientific">Thyridium curvatum</name>
    <dbReference type="NCBI Taxonomy" id="1093900"/>
    <lineage>
        <taxon>Eukaryota</taxon>
        <taxon>Fungi</taxon>
        <taxon>Dikarya</taxon>
        <taxon>Ascomycota</taxon>
        <taxon>Pezizomycotina</taxon>
        <taxon>Sordariomycetes</taxon>
        <taxon>Sordariomycetidae</taxon>
        <taxon>Thyridiales</taxon>
        <taxon>Thyridiaceae</taxon>
        <taxon>Thyridium</taxon>
    </lineage>
</organism>
<proteinExistence type="predicted"/>
<dbReference type="GO" id="GO:0015165">
    <property type="term" value="F:pyrimidine nucleotide-sugar transmembrane transporter activity"/>
    <property type="evidence" value="ECO:0007669"/>
    <property type="project" value="InterPro"/>
</dbReference>
<reference evidence="6 7" key="1">
    <citation type="submission" date="2019-06" db="EMBL/GenBank/DDBJ databases">
        <title>Draft genome sequence of the filamentous fungus Phialemoniopsis curvata isolated from diesel fuel.</title>
        <authorList>
            <person name="Varaljay V.A."/>
            <person name="Lyon W.J."/>
            <person name="Crouch A.L."/>
            <person name="Drake C.E."/>
            <person name="Hollomon J.M."/>
            <person name="Nadeau L.J."/>
            <person name="Nunn H.S."/>
            <person name="Stevenson B.S."/>
            <person name="Bojanowski C.L."/>
            <person name="Crookes-Goodson W.J."/>
        </authorList>
    </citation>
    <scope>NUCLEOTIDE SEQUENCE [LARGE SCALE GENOMIC DNA]</scope>
    <source>
        <strain evidence="6 7">D216</strain>
    </source>
</reference>
<comment type="subcellular location">
    <subcellularLocation>
        <location evidence="1">Membrane</location>
        <topology evidence="1">Multi-pass membrane protein</topology>
    </subcellularLocation>
</comment>
<evidence type="ECO:0000256" key="3">
    <source>
        <dbReference type="ARBA" id="ARBA00022989"/>
    </source>
</evidence>
<dbReference type="InterPro" id="IPR007271">
    <property type="entry name" value="Nuc_sug_transpt"/>
</dbReference>
<dbReference type="InterPro" id="IPR037185">
    <property type="entry name" value="EmrE-like"/>
</dbReference>
<protein>
    <recommendedName>
        <fullName evidence="8">UDP-galactose transporter</fullName>
    </recommendedName>
</protein>
<dbReference type="GO" id="GO:0000139">
    <property type="term" value="C:Golgi membrane"/>
    <property type="evidence" value="ECO:0007669"/>
    <property type="project" value="InterPro"/>
</dbReference>
<dbReference type="Proteomes" id="UP000319257">
    <property type="component" value="Unassembled WGS sequence"/>
</dbReference>
<feature type="transmembrane region" description="Helical" evidence="5">
    <location>
        <begin position="287"/>
        <end position="305"/>
    </location>
</feature>
<keyword evidence="7" id="KW-1185">Reference proteome</keyword>
<dbReference type="PANTHER" id="PTHR10231">
    <property type="entry name" value="NUCLEOTIDE-SUGAR TRANSMEMBRANE TRANSPORTER"/>
    <property type="match status" value="1"/>
</dbReference>
<feature type="transmembrane region" description="Helical" evidence="5">
    <location>
        <begin position="358"/>
        <end position="380"/>
    </location>
</feature>
<dbReference type="NCBIfam" id="TIGR00803">
    <property type="entry name" value="nst"/>
    <property type="match status" value="2"/>
</dbReference>
<feature type="transmembrane region" description="Helical" evidence="5">
    <location>
        <begin position="174"/>
        <end position="195"/>
    </location>
</feature>
<dbReference type="EMBL" id="SKBQ01000010">
    <property type="protein sequence ID" value="TPX18635.1"/>
    <property type="molecule type" value="Genomic_DNA"/>
</dbReference>
<feature type="transmembrane region" description="Helical" evidence="5">
    <location>
        <begin position="204"/>
        <end position="221"/>
    </location>
</feature>
<dbReference type="GeneID" id="41969939"/>
<dbReference type="RefSeq" id="XP_031000346.1">
    <property type="nucleotide sequence ID" value="XM_031136688.1"/>
</dbReference>
<keyword evidence="4 5" id="KW-0472">Membrane</keyword>
<evidence type="ECO:0000313" key="7">
    <source>
        <dbReference type="Proteomes" id="UP000319257"/>
    </source>
</evidence>
<evidence type="ECO:0008006" key="8">
    <source>
        <dbReference type="Google" id="ProtNLM"/>
    </source>
</evidence>
<dbReference type="SUPFAM" id="SSF103481">
    <property type="entry name" value="Multidrug resistance efflux transporter EmrE"/>
    <property type="match status" value="1"/>
</dbReference>
<sequence length="449" mass="47084">MGVHLQGARPLDGPSFSGLSNLLRMASTSKRTMSQVLVSSIHGRLPLCNGNLSFADLSRASPQIVVQNSVLVAVMHRSRALPADPSKPRYLASTAILLVEITKLLVSLAIVTYTTAAKTPTATATDQQPSFSSLARRVARSLCTHDALLLVVPAALYTLQNFLIYVAISNMQAVAFQVTYQLKILTTVFFSILLLRRSISARQWVAMLLLTLGVAVVQVSQPGSGGGGGSAGAAAGAAWPSLVGLREWVTSALGGHPSTATTTTLEARGHVMVAPTAPHGLSGTSKGVLAAVGASVISGLTSVYFEKLVKDSLPTVSLWTRNAQLAFFSLFPAALVGVLWQDGAAVARDGFFAGYTPLVWAVIALQALGGMLVAMCVAYADNVAKNFAASLSIVVSCAIGALVFAEPVTPHSAFGIFAVLLATYLYQSRGSRPAREHLLPVSKDEEVIK</sequence>
<dbReference type="STRING" id="1093900.A0A507B690"/>
<feature type="transmembrane region" description="Helical" evidence="5">
    <location>
        <begin position="387"/>
        <end position="405"/>
    </location>
</feature>
<evidence type="ECO:0000313" key="6">
    <source>
        <dbReference type="EMBL" id="TPX18635.1"/>
    </source>
</evidence>
<keyword evidence="2 5" id="KW-0812">Transmembrane</keyword>
<feature type="transmembrane region" description="Helical" evidence="5">
    <location>
        <begin position="325"/>
        <end position="346"/>
    </location>
</feature>
<name>A0A507B690_9PEZI</name>
<dbReference type="AlphaFoldDB" id="A0A507B690"/>
<comment type="caution">
    <text evidence="6">The sequence shown here is derived from an EMBL/GenBank/DDBJ whole genome shotgun (WGS) entry which is preliminary data.</text>
</comment>
<evidence type="ECO:0000256" key="4">
    <source>
        <dbReference type="ARBA" id="ARBA00023136"/>
    </source>
</evidence>
<feature type="transmembrane region" description="Helical" evidence="5">
    <location>
        <begin position="411"/>
        <end position="427"/>
    </location>
</feature>
<accession>A0A507B690</accession>
<keyword evidence="3 5" id="KW-1133">Transmembrane helix</keyword>